<dbReference type="EMBL" id="FQVL01000001">
    <property type="protein sequence ID" value="SHE38046.1"/>
    <property type="molecule type" value="Genomic_DNA"/>
</dbReference>
<accession>A0A1M4T0U2</accession>
<dbReference type="AlphaFoldDB" id="A0A1M4T0U2"/>
<organism evidence="2 3">
    <name type="scientific">Seinonella peptonophila</name>
    <dbReference type="NCBI Taxonomy" id="112248"/>
    <lineage>
        <taxon>Bacteria</taxon>
        <taxon>Bacillati</taxon>
        <taxon>Bacillota</taxon>
        <taxon>Bacilli</taxon>
        <taxon>Bacillales</taxon>
        <taxon>Thermoactinomycetaceae</taxon>
        <taxon>Seinonella</taxon>
    </lineage>
</organism>
<feature type="coiled-coil region" evidence="1">
    <location>
        <begin position="36"/>
        <end position="63"/>
    </location>
</feature>
<evidence type="ECO:0000256" key="1">
    <source>
        <dbReference type="SAM" id="Coils"/>
    </source>
</evidence>
<reference evidence="2 3" key="1">
    <citation type="submission" date="2016-11" db="EMBL/GenBank/DDBJ databases">
        <authorList>
            <person name="Jaros S."/>
            <person name="Januszkiewicz K."/>
            <person name="Wedrychowicz H."/>
        </authorList>
    </citation>
    <scope>NUCLEOTIDE SEQUENCE [LARGE SCALE GENOMIC DNA]</scope>
    <source>
        <strain evidence="2 3">DSM 44666</strain>
    </source>
</reference>
<dbReference type="RefSeq" id="WP_073150678.1">
    <property type="nucleotide sequence ID" value="NZ_FQVL01000001.1"/>
</dbReference>
<keyword evidence="1" id="KW-0175">Coiled coil</keyword>
<protein>
    <submittedName>
        <fullName evidence="2">Uncharacterized protein</fullName>
    </submittedName>
</protein>
<evidence type="ECO:0000313" key="2">
    <source>
        <dbReference type="EMBL" id="SHE38046.1"/>
    </source>
</evidence>
<sequence length="94" mass="11439">MKSRLKSELQMIPKSIQKDLAMEIMTELIADKGREIYRIKGQMDEYINEIKELEGEKERLKRERIQMHFGDEKIIFKIITRYSKELRRKFQGDF</sequence>
<evidence type="ECO:0000313" key="3">
    <source>
        <dbReference type="Proteomes" id="UP000184476"/>
    </source>
</evidence>
<proteinExistence type="predicted"/>
<gene>
    <name evidence="2" type="ORF">SAMN05444392_101247</name>
</gene>
<name>A0A1M4T0U2_9BACL</name>
<dbReference type="STRING" id="112248.SAMN05444392_101247"/>
<dbReference type="Proteomes" id="UP000184476">
    <property type="component" value="Unassembled WGS sequence"/>
</dbReference>
<keyword evidence="3" id="KW-1185">Reference proteome</keyword>